<dbReference type="Pfam" id="PF01885">
    <property type="entry name" value="PTS_2-RNA"/>
    <property type="match status" value="1"/>
</dbReference>
<dbReference type="PANTHER" id="PTHR12684">
    <property type="entry name" value="PUTATIVE PHOSPHOTRANSFERASE"/>
    <property type="match status" value="1"/>
</dbReference>
<name>A0A1U7YSB8_NICSY</name>
<sequence length="199" mass="22372">MATIIEDDGGGGGVVEYSVQTNEAENSDLFIPWIANGSRVNLVEKELYLLAVRNDNKQRFGLLEENGELLIRANQGHTVKIVETQSLLKPILSADEVPVCVHGTYKKNLESILEHGLKRMKRLHVHFSCGLPTDGEVISGMRRDVNVLIFLDVRRALEDGMKLYISDNRVILTEGFDGTVPVKYFEKVESWPDRKPLPL</sequence>
<accession>A0A1U7YSB8</accession>
<evidence type="ECO:0000256" key="1">
    <source>
        <dbReference type="ARBA" id="ARBA00009836"/>
    </source>
</evidence>
<evidence type="ECO:0000313" key="5">
    <source>
        <dbReference type="RefSeq" id="XP_009802119.1"/>
    </source>
</evidence>
<gene>
    <name evidence="5" type="primary">LOC104247732</name>
</gene>
<evidence type="ECO:0000256" key="2">
    <source>
        <dbReference type="ARBA" id="ARBA00022679"/>
    </source>
</evidence>
<dbReference type="GO" id="GO:0006388">
    <property type="term" value="P:tRNA splicing, via endonucleolytic cleavage and ligation"/>
    <property type="evidence" value="ECO:0007669"/>
    <property type="project" value="TreeGrafter"/>
</dbReference>
<keyword evidence="4" id="KW-1185">Reference proteome</keyword>
<evidence type="ECO:0000256" key="3">
    <source>
        <dbReference type="ARBA" id="ARBA00023027"/>
    </source>
</evidence>
<dbReference type="Proteomes" id="UP000189701">
    <property type="component" value="Unplaced"/>
</dbReference>
<organism evidence="4 5">
    <name type="scientific">Nicotiana sylvestris</name>
    <name type="common">Wood tobacco</name>
    <name type="synonym">South American tobacco</name>
    <dbReference type="NCBI Taxonomy" id="4096"/>
    <lineage>
        <taxon>Eukaryota</taxon>
        <taxon>Viridiplantae</taxon>
        <taxon>Streptophyta</taxon>
        <taxon>Embryophyta</taxon>
        <taxon>Tracheophyta</taxon>
        <taxon>Spermatophyta</taxon>
        <taxon>Magnoliopsida</taxon>
        <taxon>eudicotyledons</taxon>
        <taxon>Gunneridae</taxon>
        <taxon>Pentapetalae</taxon>
        <taxon>asterids</taxon>
        <taxon>lamiids</taxon>
        <taxon>Solanales</taxon>
        <taxon>Solanaceae</taxon>
        <taxon>Nicotianoideae</taxon>
        <taxon>Nicotianeae</taxon>
        <taxon>Nicotiana</taxon>
    </lineage>
</organism>
<dbReference type="PANTHER" id="PTHR12684:SF2">
    <property type="entry name" value="TRNA 2'-PHOSPHOTRANSFERASE 1"/>
    <property type="match status" value="1"/>
</dbReference>
<dbReference type="STRING" id="4096.A0A1U7YSB8"/>
<dbReference type="GO" id="GO:0000215">
    <property type="term" value="F:tRNA 2'-phosphotransferase activity"/>
    <property type="evidence" value="ECO:0007669"/>
    <property type="project" value="TreeGrafter"/>
</dbReference>
<dbReference type="RefSeq" id="XP_009802119.1">
    <property type="nucleotide sequence ID" value="XM_009803817.1"/>
</dbReference>
<comment type="similarity">
    <text evidence="1">Belongs to the KptA/TPT1 family.</text>
</comment>
<keyword evidence="2" id="KW-0808">Transferase</keyword>
<dbReference type="Gene3D" id="3.20.170.30">
    <property type="match status" value="1"/>
</dbReference>
<dbReference type="eggNOG" id="KOG2278">
    <property type="taxonomic scope" value="Eukaryota"/>
</dbReference>
<dbReference type="AlphaFoldDB" id="A0A1U7YSB8"/>
<reference evidence="5" key="2">
    <citation type="submission" date="2025-08" db="UniProtKB">
        <authorList>
            <consortium name="RefSeq"/>
        </authorList>
    </citation>
    <scope>IDENTIFICATION</scope>
    <source>
        <tissue evidence="5">Leaf</tissue>
    </source>
</reference>
<keyword evidence="3" id="KW-0520">NAD</keyword>
<proteinExistence type="inferred from homology"/>
<dbReference type="InterPro" id="IPR042081">
    <property type="entry name" value="RNA_2'-PTrans_C"/>
</dbReference>
<evidence type="ECO:0000313" key="4">
    <source>
        <dbReference type="Proteomes" id="UP000189701"/>
    </source>
</evidence>
<dbReference type="SUPFAM" id="SSF56399">
    <property type="entry name" value="ADP-ribosylation"/>
    <property type="match status" value="1"/>
</dbReference>
<dbReference type="InterPro" id="IPR002745">
    <property type="entry name" value="Ptrans_KptA/Tpt1"/>
</dbReference>
<protein>
    <submittedName>
        <fullName evidence="5">tRNA 2'-phosphotransferase</fullName>
    </submittedName>
</protein>
<reference evidence="4" key="1">
    <citation type="journal article" date="2013" name="Genome Biol.">
        <title>Reference genomes and transcriptomes of Nicotiana sylvestris and Nicotiana tomentosiformis.</title>
        <authorList>
            <person name="Sierro N."/>
            <person name="Battey J.N."/>
            <person name="Ouadi S."/>
            <person name="Bovet L."/>
            <person name="Goepfert S."/>
            <person name="Bakaher N."/>
            <person name="Peitsch M.C."/>
            <person name="Ivanov N.V."/>
        </authorList>
    </citation>
    <scope>NUCLEOTIDE SEQUENCE [LARGE SCALE GENOMIC DNA]</scope>
</reference>